<dbReference type="GO" id="GO:0006309">
    <property type="term" value="P:apoptotic DNA fragmentation"/>
    <property type="evidence" value="ECO:0007669"/>
    <property type="project" value="TreeGrafter"/>
</dbReference>
<dbReference type="InterPro" id="IPR020821">
    <property type="entry name" value="ENPP1-3/EXOG-like_nuc-like"/>
</dbReference>
<dbReference type="OrthoDB" id="5418055at2759"/>
<accession>A0A2G9V085</accession>
<dbReference type="GO" id="GO:0005634">
    <property type="term" value="C:nucleus"/>
    <property type="evidence" value="ECO:0007669"/>
    <property type="project" value="TreeGrafter"/>
</dbReference>
<gene>
    <name evidence="6" type="ORF">TELCIR_02044</name>
</gene>
<dbReference type="PANTHER" id="PTHR13966">
    <property type="entry name" value="ENDONUCLEASE RELATED"/>
    <property type="match status" value="1"/>
</dbReference>
<keyword evidence="7" id="KW-1185">Reference proteome</keyword>
<dbReference type="Proteomes" id="UP000230423">
    <property type="component" value="Unassembled WGS sequence"/>
</dbReference>
<dbReference type="Gene3D" id="3.40.570.10">
    <property type="entry name" value="Extracellular Endonuclease, subunit A"/>
    <property type="match status" value="2"/>
</dbReference>
<protein>
    <submittedName>
        <fullName evidence="6">DNA/RNA non-specific endonuclease</fullName>
    </submittedName>
</protein>
<dbReference type="GO" id="GO:0000014">
    <property type="term" value="F:single-stranded DNA endodeoxyribonuclease activity"/>
    <property type="evidence" value="ECO:0007669"/>
    <property type="project" value="TreeGrafter"/>
</dbReference>
<dbReference type="AlphaFoldDB" id="A0A2G9V085"/>
<dbReference type="GO" id="GO:0046872">
    <property type="term" value="F:metal ion binding"/>
    <property type="evidence" value="ECO:0007669"/>
    <property type="project" value="InterPro"/>
</dbReference>
<proteinExistence type="inferred from homology"/>
<name>A0A2G9V085_TELCI</name>
<evidence type="ECO:0000313" key="7">
    <source>
        <dbReference type="Proteomes" id="UP000230423"/>
    </source>
</evidence>
<dbReference type="InterPro" id="IPR001604">
    <property type="entry name" value="Endo_G_ENPP1-like_dom"/>
</dbReference>
<keyword evidence="2" id="KW-0540">Nuclease</keyword>
<dbReference type="InterPro" id="IPR040255">
    <property type="entry name" value="Non-specific_endonuclease"/>
</dbReference>
<feature type="domain" description="ENPP1-3/EXOG-like endonuclease/phosphodiesterase" evidence="4">
    <location>
        <begin position="85"/>
        <end position="245"/>
    </location>
</feature>
<dbReference type="SMART" id="SM00477">
    <property type="entry name" value="NUC"/>
    <property type="match status" value="1"/>
</dbReference>
<dbReference type="GO" id="GO:0003676">
    <property type="term" value="F:nucleic acid binding"/>
    <property type="evidence" value="ECO:0007669"/>
    <property type="project" value="InterPro"/>
</dbReference>
<dbReference type="GO" id="GO:0005743">
    <property type="term" value="C:mitochondrial inner membrane"/>
    <property type="evidence" value="ECO:0007669"/>
    <property type="project" value="TreeGrafter"/>
</dbReference>
<keyword evidence="3 6" id="KW-0378">Hydrolase</keyword>
<reference evidence="6 7" key="1">
    <citation type="submission" date="2015-09" db="EMBL/GenBank/DDBJ databases">
        <title>Draft genome of the parasitic nematode Teladorsagia circumcincta isolate WARC Sus (inbred).</title>
        <authorList>
            <person name="Mitreva M."/>
        </authorList>
    </citation>
    <scope>NUCLEOTIDE SEQUENCE [LARGE SCALE GENOMIC DNA]</scope>
    <source>
        <strain evidence="6 7">S</strain>
    </source>
</reference>
<organism evidence="6 7">
    <name type="scientific">Teladorsagia circumcincta</name>
    <name type="common">Brown stomach worm</name>
    <name type="synonym">Ostertagia circumcincta</name>
    <dbReference type="NCBI Taxonomy" id="45464"/>
    <lineage>
        <taxon>Eukaryota</taxon>
        <taxon>Metazoa</taxon>
        <taxon>Ecdysozoa</taxon>
        <taxon>Nematoda</taxon>
        <taxon>Chromadorea</taxon>
        <taxon>Rhabditida</taxon>
        <taxon>Rhabditina</taxon>
        <taxon>Rhabditomorpha</taxon>
        <taxon>Strongyloidea</taxon>
        <taxon>Trichostrongylidae</taxon>
        <taxon>Teladorsagia</taxon>
    </lineage>
</organism>
<dbReference type="SUPFAM" id="SSF54060">
    <property type="entry name" value="His-Me finger endonucleases"/>
    <property type="match status" value="1"/>
</dbReference>
<dbReference type="SMART" id="SM00892">
    <property type="entry name" value="Endonuclease_NS"/>
    <property type="match status" value="1"/>
</dbReference>
<sequence>MLRNAWRAGGIIAVAGGSFLLGARYGNECPLRNAQAATAVSPVPTLPPLQLEPAEEAKPTYEVGPSRASEIMRYGFPGFDNLRTFEDFVLSYDRKTRTAHWVCEHLTPSRLIYDPSVDRSKCEFRSDPSIHKYFQSENTDYRFRKVAKKSLNTYILTGPLYLPYKGEDGNKYVRYKVIGANNVAVPTHFFKVILAETSPGNFEMECFLLPNQVIPDSTELSTFYVPLEMIERSGGFLIFDKLPKDKLKKVNGKKVGGLW</sequence>
<evidence type="ECO:0000256" key="2">
    <source>
        <dbReference type="ARBA" id="ARBA00022722"/>
    </source>
</evidence>
<evidence type="ECO:0000259" key="4">
    <source>
        <dbReference type="SMART" id="SM00477"/>
    </source>
</evidence>
<dbReference type="Pfam" id="PF01223">
    <property type="entry name" value="Endonuclease_NS"/>
    <property type="match status" value="2"/>
</dbReference>
<comment type="similarity">
    <text evidence="1">Belongs to the DNA/RNA non-specific endonuclease family.</text>
</comment>
<dbReference type="InterPro" id="IPR044929">
    <property type="entry name" value="DNA/RNA_non-sp_Endonuclease_sf"/>
</dbReference>
<evidence type="ECO:0000313" key="6">
    <source>
        <dbReference type="EMBL" id="PIO75897.1"/>
    </source>
</evidence>
<evidence type="ECO:0000256" key="1">
    <source>
        <dbReference type="ARBA" id="ARBA00010052"/>
    </source>
</evidence>
<dbReference type="InterPro" id="IPR044925">
    <property type="entry name" value="His-Me_finger_sf"/>
</dbReference>
<keyword evidence="3 6" id="KW-0255">Endonuclease</keyword>
<evidence type="ECO:0000256" key="3">
    <source>
        <dbReference type="ARBA" id="ARBA00022759"/>
    </source>
</evidence>
<evidence type="ECO:0000259" key="5">
    <source>
        <dbReference type="SMART" id="SM00892"/>
    </source>
</evidence>
<dbReference type="GO" id="GO:0004521">
    <property type="term" value="F:RNA endonuclease activity"/>
    <property type="evidence" value="ECO:0007669"/>
    <property type="project" value="TreeGrafter"/>
</dbReference>
<dbReference type="EMBL" id="KZ345096">
    <property type="protein sequence ID" value="PIO75897.1"/>
    <property type="molecule type" value="Genomic_DNA"/>
</dbReference>
<dbReference type="PANTHER" id="PTHR13966:SF5">
    <property type="entry name" value="ENDONUCLEASE G, MITOCHONDRIAL"/>
    <property type="match status" value="1"/>
</dbReference>
<feature type="domain" description="DNA/RNA non-specific endonuclease/pyrophosphatase/phosphodiesterase" evidence="5">
    <location>
        <begin position="84"/>
        <end position="245"/>
    </location>
</feature>